<dbReference type="HOGENOM" id="CLU_044590_4_1_9"/>
<evidence type="ECO:0000313" key="3">
    <source>
        <dbReference type="EMBL" id="BAF58195.1"/>
    </source>
</evidence>
<dbReference type="SUPFAM" id="SSF51556">
    <property type="entry name" value="Metallo-dependent hydrolases"/>
    <property type="match status" value="1"/>
</dbReference>
<dbReference type="InterPro" id="IPR032466">
    <property type="entry name" value="Metal_Hydrolase"/>
</dbReference>
<dbReference type="PANTHER" id="PTHR21240">
    <property type="entry name" value="2-AMINO-3-CARBOXYLMUCONATE-6-SEMIALDEHYDE DECARBOXYLASE"/>
    <property type="match status" value="1"/>
</dbReference>
<evidence type="ECO:0000256" key="1">
    <source>
        <dbReference type="ARBA" id="ARBA00023239"/>
    </source>
</evidence>
<name>A5D6D6_PELTS</name>
<dbReference type="eggNOG" id="COG2159">
    <property type="taxonomic scope" value="Bacteria"/>
</dbReference>
<evidence type="ECO:0000313" key="4">
    <source>
        <dbReference type="Proteomes" id="UP000006556"/>
    </source>
</evidence>
<accession>A5D6D6</accession>
<reference evidence="4" key="1">
    <citation type="journal article" date="2008" name="Genome Res.">
        <title>The genome of Pelotomaculum thermopropionicum reveals niche-associated evolution in anaerobic microbiota.</title>
        <authorList>
            <person name="Kosaka T."/>
            <person name="Kato S."/>
            <person name="Shimoyama T."/>
            <person name="Ishii S."/>
            <person name="Abe T."/>
            <person name="Watanabe K."/>
        </authorList>
    </citation>
    <scope>NUCLEOTIDE SEQUENCE [LARGE SCALE GENOMIC DNA]</scope>
    <source>
        <strain evidence="4">DSM 13744 / JCM 10971 / SI</strain>
    </source>
</reference>
<dbReference type="EMBL" id="AP009389">
    <property type="protein sequence ID" value="BAF58195.1"/>
    <property type="molecule type" value="Genomic_DNA"/>
</dbReference>
<dbReference type="Proteomes" id="UP000006556">
    <property type="component" value="Chromosome"/>
</dbReference>
<dbReference type="CDD" id="cd01292">
    <property type="entry name" value="metallo-dependent_hydrolases"/>
    <property type="match status" value="1"/>
</dbReference>
<dbReference type="AlphaFoldDB" id="A5D6D6"/>
<protein>
    <submittedName>
        <fullName evidence="3">Predicted metal-dependent hydrolase of the TIM-barrel fold</fullName>
    </submittedName>
</protein>
<keyword evidence="3" id="KW-0378">Hydrolase</keyword>
<keyword evidence="4" id="KW-1185">Reference proteome</keyword>
<feature type="domain" description="Amidohydrolase-related" evidence="2">
    <location>
        <begin position="6"/>
        <end position="276"/>
    </location>
</feature>
<keyword evidence="1" id="KW-0456">Lyase</keyword>
<dbReference type="PANTHER" id="PTHR21240:SF19">
    <property type="entry name" value="CATALYTIC_ HYDROLASE"/>
    <property type="match status" value="1"/>
</dbReference>
<dbReference type="InterPro" id="IPR032465">
    <property type="entry name" value="ACMSD"/>
</dbReference>
<evidence type="ECO:0000259" key="2">
    <source>
        <dbReference type="Pfam" id="PF04909"/>
    </source>
</evidence>
<dbReference type="GO" id="GO:0016831">
    <property type="term" value="F:carboxy-lyase activity"/>
    <property type="evidence" value="ECO:0007669"/>
    <property type="project" value="InterPro"/>
</dbReference>
<dbReference type="STRING" id="370438.PTH_0014"/>
<proteinExistence type="predicted"/>
<organism evidence="3 4">
    <name type="scientific">Pelotomaculum thermopropionicum (strain DSM 13744 / JCM 10971 / SI)</name>
    <dbReference type="NCBI Taxonomy" id="370438"/>
    <lineage>
        <taxon>Bacteria</taxon>
        <taxon>Bacillati</taxon>
        <taxon>Bacillota</taxon>
        <taxon>Clostridia</taxon>
        <taxon>Eubacteriales</taxon>
        <taxon>Desulfotomaculaceae</taxon>
        <taxon>Pelotomaculum</taxon>
    </lineage>
</organism>
<dbReference type="Pfam" id="PF04909">
    <property type="entry name" value="Amidohydro_2"/>
    <property type="match status" value="1"/>
</dbReference>
<dbReference type="GO" id="GO:0016787">
    <property type="term" value="F:hydrolase activity"/>
    <property type="evidence" value="ECO:0007669"/>
    <property type="project" value="UniProtKB-KW"/>
</dbReference>
<dbReference type="InterPro" id="IPR006680">
    <property type="entry name" value="Amidohydro-rel"/>
</dbReference>
<dbReference type="KEGG" id="pth:PTH_0014"/>
<sequence>MSAPVIDFHIHPVAYESYCTSAAEWIKERQSVQDWPGFIKRYEDPAVFSAFLAENGVDYGVVLAELTPVTTGICTNEYVLEFCRGREKLIPFASINPYTTEGGAVGKEARRLLEKGFRGIKLYPTYQYFYPNDRMLYPLYAAAEEAGVPVMVHTGSSVFKGSRLKYGDPLFLDDVAVDFPGLRILIVHSGRGLWYNNAFFLARLHENVYMEIAGLPPQKLLDYFPELERNAGKIVFGSDWPGVASIKANIETIRNLPLSEETKEKILGGNAAGILGIK</sequence>
<gene>
    <name evidence="3" type="ordered locus">PTH_0014</name>
</gene>
<dbReference type="Gene3D" id="3.20.20.140">
    <property type="entry name" value="Metal-dependent hydrolases"/>
    <property type="match status" value="1"/>
</dbReference>